<comment type="similarity">
    <text evidence="2">Belongs to the 2H phosphoesterase superfamily. ThpR family.</text>
</comment>
<evidence type="ECO:0000256" key="1">
    <source>
        <dbReference type="ARBA" id="ARBA00022801"/>
    </source>
</evidence>
<dbReference type="InterPro" id="IPR009097">
    <property type="entry name" value="Cyclic_Pdiesterase"/>
</dbReference>
<feature type="short sequence motif" description="HXTX 1" evidence="2">
    <location>
        <begin position="57"/>
        <end position="60"/>
    </location>
</feature>
<keyword evidence="4" id="KW-1185">Reference proteome</keyword>
<organism evidence="3 4">
    <name type="scientific">Olsenella profusa F0195</name>
    <dbReference type="NCBI Taxonomy" id="1125712"/>
    <lineage>
        <taxon>Bacteria</taxon>
        <taxon>Bacillati</taxon>
        <taxon>Actinomycetota</taxon>
        <taxon>Coriobacteriia</taxon>
        <taxon>Coriobacteriales</taxon>
        <taxon>Atopobiaceae</taxon>
        <taxon>Olsenella</taxon>
    </lineage>
</organism>
<name>U2V6S7_9ACTN</name>
<comment type="caution">
    <text evidence="3">The sequence shown here is derived from an EMBL/GenBank/DDBJ whole genome shotgun (WGS) entry which is preliminary data.</text>
</comment>
<evidence type="ECO:0000313" key="4">
    <source>
        <dbReference type="Proteomes" id="UP000016638"/>
    </source>
</evidence>
<dbReference type="eggNOG" id="COG1514">
    <property type="taxonomic scope" value="Bacteria"/>
</dbReference>
<comment type="catalytic activity">
    <reaction evidence="2">
        <text>a 3'-end 2',3'-cyclophospho-ribonucleotide-RNA + H2O = a 3'-end 2'-phospho-ribonucleotide-RNA + H(+)</text>
        <dbReference type="Rhea" id="RHEA:11828"/>
        <dbReference type="Rhea" id="RHEA-COMP:10464"/>
        <dbReference type="Rhea" id="RHEA-COMP:17353"/>
        <dbReference type="ChEBI" id="CHEBI:15377"/>
        <dbReference type="ChEBI" id="CHEBI:15378"/>
        <dbReference type="ChEBI" id="CHEBI:83064"/>
        <dbReference type="ChEBI" id="CHEBI:173113"/>
        <dbReference type="EC" id="3.1.4.58"/>
    </reaction>
</comment>
<keyword evidence="3" id="KW-0436">Ligase</keyword>
<dbReference type="NCBIfam" id="TIGR02258">
    <property type="entry name" value="2_5_ligase"/>
    <property type="match status" value="1"/>
</dbReference>
<dbReference type="STRING" id="1125712.HMPREF1316_0061"/>
<dbReference type="GO" id="GO:0016874">
    <property type="term" value="F:ligase activity"/>
    <property type="evidence" value="ECO:0007669"/>
    <property type="project" value="UniProtKB-KW"/>
</dbReference>
<reference evidence="3 4" key="1">
    <citation type="submission" date="2013-08" db="EMBL/GenBank/DDBJ databases">
        <authorList>
            <person name="Durkin A.S."/>
            <person name="Haft D.R."/>
            <person name="McCorrison J."/>
            <person name="Torralba M."/>
            <person name="Gillis M."/>
            <person name="Haft D.H."/>
            <person name="Methe B."/>
            <person name="Sutton G."/>
            <person name="Nelson K.E."/>
        </authorList>
    </citation>
    <scope>NUCLEOTIDE SEQUENCE [LARGE SCALE GENOMIC DNA]</scope>
    <source>
        <strain evidence="3 4">F0195</strain>
    </source>
</reference>
<dbReference type="HAMAP" id="MF_01940">
    <property type="entry name" value="RNA_CPDase"/>
    <property type="match status" value="1"/>
</dbReference>
<keyword evidence="1 2" id="KW-0378">Hydrolase</keyword>
<sequence>MVVHWEHPMTDDGSPSTKRLFAALRFSDEASGELMACQERILAQLTKGRPTSRDNLHLTLCYIGPCDACQERTAREALDQAVATWNRQVEDARQGIELTLGRIDTFERRRDSIVWCGPVGDAPQELALLRADIARELDARGLPFGSETFTPHVTLVRGARATTDQQRLSAQRATFTTHHDEVILMWSHHPEGGSLTYTPIHTVALGARP</sequence>
<accession>U2V6S7</accession>
<dbReference type="InterPro" id="IPR004175">
    <property type="entry name" value="RNA_CPDase"/>
</dbReference>
<dbReference type="Pfam" id="PF13563">
    <property type="entry name" value="2_5_RNA_ligase2"/>
    <property type="match status" value="1"/>
</dbReference>
<comment type="function">
    <text evidence="2">Hydrolyzes RNA 2',3'-cyclic phosphodiester to an RNA 2'-phosphomonoester.</text>
</comment>
<dbReference type="AlphaFoldDB" id="U2V6S7"/>
<feature type="active site" description="Proton acceptor" evidence="2">
    <location>
        <position position="152"/>
    </location>
</feature>
<dbReference type="Gene3D" id="3.90.1140.10">
    <property type="entry name" value="Cyclic phosphodiesterase"/>
    <property type="match status" value="1"/>
</dbReference>
<dbReference type="EC" id="3.1.4.58" evidence="2"/>
<proteinExistence type="inferred from homology"/>
<dbReference type="Proteomes" id="UP000016638">
    <property type="component" value="Unassembled WGS sequence"/>
</dbReference>
<dbReference type="PATRIC" id="fig|1125712.3.peg.1196"/>
<protein>
    <recommendedName>
        <fullName evidence="2">RNA 2',3'-cyclic phosphodiesterase</fullName>
        <shortName evidence="2">RNA 2',3'-CPDase</shortName>
        <ecNumber evidence="2">3.1.4.58</ecNumber>
    </recommendedName>
</protein>
<evidence type="ECO:0000256" key="2">
    <source>
        <dbReference type="HAMAP-Rule" id="MF_01940"/>
    </source>
</evidence>
<dbReference type="SUPFAM" id="SSF55144">
    <property type="entry name" value="LigT-like"/>
    <property type="match status" value="1"/>
</dbReference>
<evidence type="ECO:0000313" key="3">
    <source>
        <dbReference type="EMBL" id="ERL08326.1"/>
    </source>
</evidence>
<gene>
    <name evidence="3" type="ORF">HMPREF1316_0061</name>
</gene>
<dbReference type="GO" id="GO:0008664">
    <property type="term" value="F:RNA 2',3'-cyclic 3'-phosphodiesterase activity"/>
    <property type="evidence" value="ECO:0007669"/>
    <property type="project" value="UniProtKB-EC"/>
</dbReference>
<dbReference type="PANTHER" id="PTHR35561:SF1">
    <property type="entry name" value="RNA 2',3'-CYCLIC PHOSPHODIESTERASE"/>
    <property type="match status" value="1"/>
</dbReference>
<dbReference type="GO" id="GO:0004113">
    <property type="term" value="F:2',3'-cyclic-nucleotide 3'-phosphodiesterase activity"/>
    <property type="evidence" value="ECO:0007669"/>
    <property type="project" value="InterPro"/>
</dbReference>
<dbReference type="EMBL" id="AWEZ01000045">
    <property type="protein sequence ID" value="ERL08326.1"/>
    <property type="molecule type" value="Genomic_DNA"/>
</dbReference>
<feature type="active site" description="Proton donor" evidence="2">
    <location>
        <position position="57"/>
    </location>
</feature>
<dbReference type="PANTHER" id="PTHR35561">
    <property type="entry name" value="RNA 2',3'-CYCLIC PHOSPHODIESTERASE"/>
    <property type="match status" value="1"/>
</dbReference>
<feature type="short sequence motif" description="HXTX 2" evidence="2">
    <location>
        <begin position="152"/>
        <end position="155"/>
    </location>
</feature>